<feature type="transmembrane region" description="Helical" evidence="1">
    <location>
        <begin position="84"/>
        <end position="102"/>
    </location>
</feature>
<organism evidence="2 3">
    <name type="scientific">candidate division WWE3 bacterium RIFCSPLOWO2_12_FULL_36_10</name>
    <dbReference type="NCBI Taxonomy" id="1802630"/>
    <lineage>
        <taxon>Bacteria</taxon>
        <taxon>Katanobacteria</taxon>
    </lineage>
</organism>
<evidence type="ECO:0000313" key="3">
    <source>
        <dbReference type="Proteomes" id="UP000177763"/>
    </source>
</evidence>
<dbReference type="STRING" id="1802630.A3H26_03075"/>
<gene>
    <name evidence="2" type="ORF">A3H26_03075</name>
</gene>
<sequence>MESGMAQNPKLRVTKVVSRQEGIMLLRQHRTDVVIVHNPARFFRRENTSLYIASHRADLLRLLDTYDGLFLSDRKMADNLFPKFTVTSMAINGFLGFLAATFDVDFNDATMP</sequence>
<proteinExistence type="predicted"/>
<evidence type="ECO:0000256" key="1">
    <source>
        <dbReference type="SAM" id="Phobius"/>
    </source>
</evidence>
<evidence type="ECO:0000313" key="2">
    <source>
        <dbReference type="EMBL" id="OGC57265.1"/>
    </source>
</evidence>
<reference evidence="2 3" key="1">
    <citation type="journal article" date="2016" name="Nat. Commun.">
        <title>Thousands of microbial genomes shed light on interconnected biogeochemical processes in an aquifer system.</title>
        <authorList>
            <person name="Anantharaman K."/>
            <person name="Brown C.T."/>
            <person name="Hug L.A."/>
            <person name="Sharon I."/>
            <person name="Castelle C.J."/>
            <person name="Probst A.J."/>
            <person name="Thomas B.C."/>
            <person name="Singh A."/>
            <person name="Wilkins M.J."/>
            <person name="Karaoz U."/>
            <person name="Brodie E.L."/>
            <person name="Williams K.H."/>
            <person name="Hubbard S.S."/>
            <person name="Banfield J.F."/>
        </authorList>
    </citation>
    <scope>NUCLEOTIDE SEQUENCE [LARGE SCALE GENOMIC DNA]</scope>
</reference>
<keyword evidence="1" id="KW-1133">Transmembrane helix</keyword>
<keyword evidence="1" id="KW-0472">Membrane</keyword>
<comment type="caution">
    <text evidence="2">The sequence shown here is derived from an EMBL/GenBank/DDBJ whole genome shotgun (WGS) entry which is preliminary data.</text>
</comment>
<dbReference type="AlphaFoldDB" id="A0A1F4VJH4"/>
<keyword evidence="1" id="KW-0812">Transmembrane</keyword>
<accession>A0A1F4VJH4</accession>
<name>A0A1F4VJH4_UNCKA</name>
<dbReference type="EMBL" id="MEVN01000018">
    <property type="protein sequence ID" value="OGC57265.1"/>
    <property type="molecule type" value="Genomic_DNA"/>
</dbReference>
<dbReference type="Proteomes" id="UP000177763">
    <property type="component" value="Unassembled WGS sequence"/>
</dbReference>
<protein>
    <submittedName>
        <fullName evidence="2">Uncharacterized protein</fullName>
    </submittedName>
</protein>